<dbReference type="OrthoDB" id="5974674at2"/>
<dbReference type="GO" id="GO:0006950">
    <property type="term" value="P:response to stress"/>
    <property type="evidence" value="ECO:0007669"/>
    <property type="project" value="TreeGrafter"/>
</dbReference>
<protein>
    <submittedName>
        <fullName evidence="5">MarR family protein</fullName>
    </submittedName>
</protein>
<evidence type="ECO:0000256" key="1">
    <source>
        <dbReference type="ARBA" id="ARBA00023015"/>
    </source>
</evidence>
<dbReference type="Pfam" id="PF01047">
    <property type="entry name" value="MarR"/>
    <property type="match status" value="1"/>
</dbReference>
<dbReference type="GO" id="GO:0003677">
    <property type="term" value="F:DNA binding"/>
    <property type="evidence" value="ECO:0007669"/>
    <property type="project" value="UniProtKB-KW"/>
</dbReference>
<dbReference type="EMBL" id="CP013234">
    <property type="protein sequence ID" value="AMP05730.1"/>
    <property type="molecule type" value="Genomic_DNA"/>
</dbReference>
<feature type="domain" description="HTH marR-type" evidence="4">
    <location>
        <begin position="2"/>
        <end position="138"/>
    </location>
</feature>
<accession>A0A127Q6N0</accession>
<dbReference type="InterPro" id="IPR036388">
    <property type="entry name" value="WH-like_DNA-bd_sf"/>
</dbReference>
<dbReference type="PANTHER" id="PTHR33164:SF57">
    <property type="entry name" value="MARR-FAMILY TRANSCRIPTIONAL REGULATOR"/>
    <property type="match status" value="1"/>
</dbReference>
<dbReference type="PRINTS" id="PR00598">
    <property type="entry name" value="HTHMARR"/>
</dbReference>
<proteinExistence type="predicted"/>
<dbReference type="SMART" id="SM00347">
    <property type="entry name" value="HTH_MARR"/>
    <property type="match status" value="1"/>
</dbReference>
<dbReference type="PANTHER" id="PTHR33164">
    <property type="entry name" value="TRANSCRIPTIONAL REGULATOR, MARR FAMILY"/>
    <property type="match status" value="1"/>
</dbReference>
<evidence type="ECO:0000313" key="6">
    <source>
        <dbReference type="Proteomes" id="UP000074561"/>
    </source>
</evidence>
<evidence type="ECO:0000313" key="5">
    <source>
        <dbReference type="EMBL" id="AMP05730.1"/>
    </source>
</evidence>
<keyword evidence="1" id="KW-0805">Transcription regulation</keyword>
<dbReference type="RefSeq" id="WP_061941838.1">
    <property type="nucleotide sequence ID" value="NZ_CP013234.1"/>
</dbReference>
<dbReference type="GO" id="GO:0003700">
    <property type="term" value="F:DNA-binding transcription factor activity"/>
    <property type="evidence" value="ECO:0007669"/>
    <property type="project" value="InterPro"/>
</dbReference>
<dbReference type="PATRIC" id="fig|279113.9.peg.3362"/>
<keyword evidence="2" id="KW-0238">DNA-binding</keyword>
<dbReference type="PROSITE" id="PS50995">
    <property type="entry name" value="HTH_MARR_2"/>
    <property type="match status" value="1"/>
</dbReference>
<evidence type="ECO:0000256" key="2">
    <source>
        <dbReference type="ARBA" id="ARBA00023125"/>
    </source>
</evidence>
<dbReference type="InterPro" id="IPR023187">
    <property type="entry name" value="Tscrpt_reg_MarR-type_CS"/>
</dbReference>
<dbReference type="Proteomes" id="UP000074561">
    <property type="component" value="Chromosome"/>
</dbReference>
<dbReference type="PROSITE" id="PS01117">
    <property type="entry name" value="HTH_MARR_1"/>
    <property type="match status" value="1"/>
</dbReference>
<dbReference type="KEGG" id="cpra:CPter91_3404"/>
<dbReference type="AlphaFoldDB" id="A0A127Q6N0"/>
<dbReference type="InterPro" id="IPR036390">
    <property type="entry name" value="WH_DNA-bd_sf"/>
</dbReference>
<organism evidence="5 6">
    <name type="scientific">Collimonas pratensis</name>
    <dbReference type="NCBI Taxonomy" id="279113"/>
    <lineage>
        <taxon>Bacteria</taxon>
        <taxon>Pseudomonadati</taxon>
        <taxon>Pseudomonadota</taxon>
        <taxon>Betaproteobacteria</taxon>
        <taxon>Burkholderiales</taxon>
        <taxon>Oxalobacteraceae</taxon>
        <taxon>Collimonas</taxon>
    </lineage>
</organism>
<evidence type="ECO:0000259" key="4">
    <source>
        <dbReference type="PROSITE" id="PS50995"/>
    </source>
</evidence>
<name>A0A127Q6N0_9BURK</name>
<reference evidence="5 6" key="1">
    <citation type="submission" date="2015-11" db="EMBL/GenBank/DDBJ databases">
        <title>Exploring the genomic traits of fungus-feeding bacterial genus Collimonas.</title>
        <authorList>
            <person name="Song C."/>
            <person name="Schmidt R."/>
            <person name="de Jager V."/>
            <person name="Krzyzanowska D."/>
            <person name="Jongedijk E."/>
            <person name="Cankar K."/>
            <person name="Beekwilder J."/>
            <person name="van Veen A."/>
            <person name="de Boer W."/>
            <person name="van Veen J.A."/>
            <person name="Garbeva P."/>
        </authorList>
    </citation>
    <scope>NUCLEOTIDE SEQUENCE [LARGE SCALE GENOMIC DNA]</scope>
    <source>
        <strain evidence="5 6">Ter91</strain>
    </source>
</reference>
<sequence length="146" mass="16212">MKNPLHEALLDLVGVFNRPQPDHMLLQRANVTLDRALFPLLIRIGMRGPIGVVELAELVGRDHSTVSRQVAKLEELDLVVRSPSKLDQRVKEAVVTKAGGRMVEQIGAARNKIFEEALADWSAKDRAELTRLVRKLADAAIGFTSR</sequence>
<gene>
    <name evidence="5" type="ORF">CPter91_3404</name>
</gene>
<dbReference type="Gene3D" id="1.10.10.10">
    <property type="entry name" value="Winged helix-like DNA-binding domain superfamily/Winged helix DNA-binding domain"/>
    <property type="match status" value="1"/>
</dbReference>
<dbReference type="InterPro" id="IPR000835">
    <property type="entry name" value="HTH_MarR-typ"/>
</dbReference>
<dbReference type="SUPFAM" id="SSF46785">
    <property type="entry name" value="Winged helix' DNA-binding domain"/>
    <property type="match status" value="1"/>
</dbReference>
<dbReference type="InterPro" id="IPR011991">
    <property type="entry name" value="ArsR-like_HTH"/>
</dbReference>
<evidence type="ECO:0000256" key="3">
    <source>
        <dbReference type="ARBA" id="ARBA00023163"/>
    </source>
</evidence>
<dbReference type="CDD" id="cd00090">
    <property type="entry name" value="HTH_ARSR"/>
    <property type="match status" value="1"/>
</dbReference>
<dbReference type="InterPro" id="IPR039422">
    <property type="entry name" value="MarR/SlyA-like"/>
</dbReference>
<keyword evidence="3" id="KW-0804">Transcription</keyword>